<evidence type="ECO:0000313" key="2">
    <source>
        <dbReference type="Proteomes" id="UP001149163"/>
    </source>
</evidence>
<dbReference type="AlphaFoldDB" id="A0A9W9I7X6"/>
<proteinExistence type="predicted"/>
<reference evidence="1" key="2">
    <citation type="journal article" date="2023" name="IMA Fungus">
        <title>Comparative genomic study of the Penicillium genus elucidates a diverse pangenome and 15 lateral gene transfer events.</title>
        <authorList>
            <person name="Petersen C."/>
            <person name="Sorensen T."/>
            <person name="Nielsen M.R."/>
            <person name="Sondergaard T.E."/>
            <person name="Sorensen J.L."/>
            <person name="Fitzpatrick D.A."/>
            <person name="Frisvad J.C."/>
            <person name="Nielsen K.L."/>
        </authorList>
    </citation>
    <scope>NUCLEOTIDE SEQUENCE</scope>
    <source>
        <strain evidence="1">IBT 26290</strain>
    </source>
</reference>
<dbReference type="GeneID" id="81425391"/>
<protein>
    <submittedName>
        <fullName evidence="1">Uncharacterized protein</fullName>
    </submittedName>
</protein>
<comment type="caution">
    <text evidence="1">The sequence shown here is derived from an EMBL/GenBank/DDBJ whole genome shotgun (WGS) entry which is preliminary data.</text>
</comment>
<dbReference type="EMBL" id="JAPQKN010000002">
    <property type="protein sequence ID" value="KAJ5168496.1"/>
    <property type="molecule type" value="Genomic_DNA"/>
</dbReference>
<dbReference type="Proteomes" id="UP001149163">
    <property type="component" value="Unassembled WGS sequence"/>
</dbReference>
<dbReference type="RefSeq" id="XP_056544957.1">
    <property type="nucleotide sequence ID" value="XM_056686215.1"/>
</dbReference>
<keyword evidence="2" id="KW-1185">Reference proteome</keyword>
<reference evidence="1" key="1">
    <citation type="submission" date="2022-11" db="EMBL/GenBank/DDBJ databases">
        <authorList>
            <person name="Petersen C."/>
        </authorList>
    </citation>
    <scope>NUCLEOTIDE SEQUENCE</scope>
    <source>
        <strain evidence="1">IBT 26290</strain>
    </source>
</reference>
<sequence>MVEFVPTPKNSSADLTYAPRLGVSETALCLTTDYAVPSSRLVSGQTVRHYETVLGLVGRGAWECRGIRRSLVGPIQGPRFVLARLGFEASQFAFAIAFALYNLGDGAGYDVGVDRHELNLNSTLPNTHRFDEDPA</sequence>
<gene>
    <name evidence="1" type="ORF">N7482_004090</name>
</gene>
<evidence type="ECO:0000313" key="1">
    <source>
        <dbReference type="EMBL" id="KAJ5168496.1"/>
    </source>
</evidence>
<name>A0A9W9I7X6_9EURO</name>
<organism evidence="1 2">
    <name type="scientific">Penicillium canariense</name>
    <dbReference type="NCBI Taxonomy" id="189055"/>
    <lineage>
        <taxon>Eukaryota</taxon>
        <taxon>Fungi</taxon>
        <taxon>Dikarya</taxon>
        <taxon>Ascomycota</taxon>
        <taxon>Pezizomycotina</taxon>
        <taxon>Eurotiomycetes</taxon>
        <taxon>Eurotiomycetidae</taxon>
        <taxon>Eurotiales</taxon>
        <taxon>Aspergillaceae</taxon>
        <taxon>Penicillium</taxon>
    </lineage>
</organism>
<accession>A0A9W9I7X6</accession>